<evidence type="ECO:0000313" key="1">
    <source>
        <dbReference type="EMBL" id="AYB42802.1"/>
    </source>
</evidence>
<dbReference type="AlphaFoldDB" id="A0A385TJK4"/>
<name>A0A385TJK4_PAELA</name>
<dbReference type="EMBL" id="CP032412">
    <property type="protein sequence ID" value="AYB42802.1"/>
    <property type="molecule type" value="Genomic_DNA"/>
</dbReference>
<proteinExistence type="predicted"/>
<keyword evidence="2" id="KW-1185">Reference proteome</keyword>
<evidence type="ECO:0008006" key="3">
    <source>
        <dbReference type="Google" id="ProtNLM"/>
    </source>
</evidence>
<accession>A0A385TJK4</accession>
<sequence length="823" mass="92957">MSQSRERQRRLNRVTLEMSLKPFTNLEQMAIDEVCAEAIRQWLPLIGMADKASMLLWVADGSEILTWNGNEETEFEWARYIGFANEHCFSHIQGDDDPRIARPYRDSPVRMTYGHLGRIVSSFKRVAAEQFGVSMEVGATFDAGPEFAYSDFKYRDHPEINRAEIGGQYISLKADYTVVCTWSKLHGDCTAYAAYPNGIPEGTPFGEFLGRQCASFLPTLGFDYIWFSNGFAVSYFPWTYLGANYNGSQMPLTDYNELSTKVMSFWDDFKRECPNYRTEIRGTNFGTGMDLAKDYIPMLPLYEKGYIELPPPNSPWGALNYDFGLEMTGYLSRIAEIPGVTYPFRFYPNDPWFWQNPWRDLYDREPHDIYCPLAAARVNHAGNLEGPGIVEILTIDTEKGELNEEDAQEIISHLRRAITQAPDQPGLLTWVYPFRELHDRVAGSSEHSGSVFFHDWFIRNAINQGLPLNTVIGTDSLFRMNQDAAGKLKDTILLVSASWLTGANADYFTNYVRSGGRLLLYGAVNDSALLDLLNLKSGEALEGDFEVGHFDFSEDGLSVSQPFRSRKLRHQAQIGDGGFREQLKDANDAFTTLAVDLHQDGEVRVYAISRQHPTWGGGRVGWVRGSLPFENSGITHLPIRQEASLLDSSVVLRYMLQHFGYTVVQDKYEESSTPALMFVKRHDNAFIYTGCKKDSTVSFRLRTPEGIPVIIGQATMAGGSDAAYALDRTFHDECRVFVDQDEPGQIWCRENSPVSTRKVDPVRTITVGGLKKAAVTIYPPLWAIEEGCLDIRHDYATLEEVPWTRQGDKVFVKGISGTINISW</sequence>
<dbReference type="RefSeq" id="WP_119846870.1">
    <property type="nucleotide sequence ID" value="NZ_CP032412.1"/>
</dbReference>
<evidence type="ECO:0000313" key="2">
    <source>
        <dbReference type="Proteomes" id="UP000266552"/>
    </source>
</evidence>
<protein>
    <recommendedName>
        <fullName evidence="3">Beta-galactosidase trimerisation domain-containing protein</fullName>
    </recommendedName>
</protein>
<dbReference type="Proteomes" id="UP000266552">
    <property type="component" value="Chromosome"/>
</dbReference>
<organism evidence="1 2">
    <name type="scientific">Paenibacillus lautus</name>
    <name type="common">Bacillus lautus</name>
    <dbReference type="NCBI Taxonomy" id="1401"/>
    <lineage>
        <taxon>Bacteria</taxon>
        <taxon>Bacillati</taxon>
        <taxon>Bacillota</taxon>
        <taxon>Bacilli</taxon>
        <taxon>Bacillales</taxon>
        <taxon>Paenibacillaceae</taxon>
        <taxon>Paenibacillus</taxon>
    </lineage>
</organism>
<reference evidence="1 2" key="1">
    <citation type="submission" date="2018-09" db="EMBL/GenBank/DDBJ databases">
        <title>Genome Sequence of Paenibacillus lautus Strain E7593-69, Azo Dye-Degrading Bacteria, Isolated from Commercial Tattoo Inks.</title>
        <authorList>
            <person name="Nho S.W."/>
            <person name="Kim S.-J."/>
            <person name="Kweon O."/>
            <person name="Cerniglia C.E."/>
        </authorList>
    </citation>
    <scope>NUCLEOTIDE SEQUENCE [LARGE SCALE GENOMIC DNA]</scope>
    <source>
        <strain evidence="1 2">E7593-69</strain>
    </source>
</reference>
<dbReference type="KEGG" id="plw:D5F53_05680"/>
<gene>
    <name evidence="1" type="ORF">D5F53_05680</name>
</gene>